<feature type="transmembrane region" description="Helical" evidence="1">
    <location>
        <begin position="256"/>
        <end position="284"/>
    </location>
</feature>
<feature type="transmembrane region" description="Helical" evidence="1">
    <location>
        <begin position="68"/>
        <end position="88"/>
    </location>
</feature>
<proteinExistence type="predicted"/>
<evidence type="ECO:0000313" key="3">
    <source>
        <dbReference type="Proteomes" id="UP000017640"/>
    </source>
</evidence>
<dbReference type="EMBL" id="CP005990">
    <property type="protein sequence ID" value="AGY91885.1"/>
    <property type="molecule type" value="Genomic_DNA"/>
</dbReference>
<feature type="transmembrane region" description="Helical" evidence="1">
    <location>
        <begin position="216"/>
        <end position="235"/>
    </location>
</feature>
<dbReference type="RefSeq" id="WP_023366494.1">
    <property type="nucleotide sequence ID" value="NC_022664.1"/>
</dbReference>
<keyword evidence="3" id="KW-1185">Reference proteome</keyword>
<name>U5T365_9GAMM</name>
<evidence type="ECO:0000256" key="1">
    <source>
        <dbReference type="SAM" id="Phobius"/>
    </source>
</evidence>
<organism evidence="2 3">
    <name type="scientific">Spiribacter curvatus</name>
    <dbReference type="NCBI Taxonomy" id="1335757"/>
    <lineage>
        <taxon>Bacteria</taxon>
        <taxon>Pseudomonadati</taxon>
        <taxon>Pseudomonadota</taxon>
        <taxon>Gammaproteobacteria</taxon>
        <taxon>Chromatiales</taxon>
        <taxon>Ectothiorhodospiraceae</taxon>
        <taxon>Spiribacter</taxon>
    </lineage>
</organism>
<protein>
    <recommendedName>
        <fullName evidence="4">DUF2868 domain-containing protein</fullName>
    </recommendedName>
</protein>
<dbReference type="InterPro" id="IPR021296">
    <property type="entry name" value="DUF2868"/>
</dbReference>
<evidence type="ECO:0000313" key="2">
    <source>
        <dbReference type="EMBL" id="AGY91885.1"/>
    </source>
</evidence>
<dbReference type="KEGG" id="spiu:SPICUR_04530"/>
<gene>
    <name evidence="2" type="ORF">SPICUR_04530</name>
</gene>
<feature type="transmembrane region" description="Helical" evidence="1">
    <location>
        <begin position="100"/>
        <end position="123"/>
    </location>
</feature>
<keyword evidence="1" id="KW-0812">Transmembrane</keyword>
<accession>U5T365</accession>
<keyword evidence="1" id="KW-0472">Membrane</keyword>
<reference evidence="2 3" key="1">
    <citation type="journal article" date="2013" name="BMC Genomics">
        <title>Genomes of "Spiribacter", a streamlined, successful halophilic bacterium.</title>
        <authorList>
            <person name="Lopez-Perez M."/>
            <person name="Ghai R."/>
            <person name="Leon M.J."/>
            <person name="Rodriguez-Olmos A."/>
            <person name="Copa-Patino J.L."/>
            <person name="Soliveri J."/>
            <person name="Sanchez-Porro C."/>
            <person name="Ventosa A."/>
            <person name="Rodriguez-Valera F."/>
        </authorList>
    </citation>
    <scope>NUCLEOTIDE SEQUENCE [LARGE SCALE GENOMIC DNA]</scope>
    <source>
        <strain evidence="2 3">UAH-SP71</strain>
    </source>
</reference>
<keyword evidence="1" id="KW-1133">Transmembrane helix</keyword>
<dbReference type="eggNOG" id="ENOG502Z9E3">
    <property type="taxonomic scope" value="Bacteria"/>
</dbReference>
<evidence type="ECO:0008006" key="4">
    <source>
        <dbReference type="Google" id="ProtNLM"/>
    </source>
</evidence>
<feature type="transmembrane region" description="Helical" evidence="1">
    <location>
        <begin position="175"/>
        <end position="196"/>
    </location>
</feature>
<dbReference type="Proteomes" id="UP000017640">
    <property type="component" value="Chromosome"/>
</dbReference>
<dbReference type="Pfam" id="PF11067">
    <property type="entry name" value="DUF2868"/>
    <property type="match status" value="1"/>
</dbReference>
<dbReference type="HOGENOM" id="CLU_044847_0_0_6"/>
<dbReference type="AlphaFoldDB" id="U5T365"/>
<sequence>MALSIRDWLLTEAVRLHEQQHGRSHDDDTANAIARSTNGSLSDQLAARALALPEAAAAATDLKRLRQAFELIVALVLTGAALAGWFAARTALEMRDVDALVVLTALLGLPSLALIGWLIVMVLRPGPRADGLLGGRLLRGFLEVLAPRFLRSELAPDLARACVYLMRTAAGQSRIATLIHGGWLAYTTAAVTAMAVYFSVVEYTLSWGTTILDAEVIVALVSALATFPAALGLMPDVQSEWVLAARDGTATAPHRAAWAALLMSAVAVYGALPRLVLVLTYALLGRFQGQRLALDVGLPGYLRLRELVHPASAPANQSEAPMATLPRAPRQATETAAGPVLVIGAERTTDDLLAAIPDLSAPVVGAVDTRAARRQLIAALQAQAAPPTGLLATCSLLRTPDTGTAHILGDVAETAAAPLILVLHDATELAARGGDPQARIADWDRLADSIGADYVVFDHQQPDPAAIASIRQWTDEAETT</sequence>
<dbReference type="STRING" id="1335757.SPICUR_04530"/>
<dbReference type="OrthoDB" id="6210861at2"/>